<dbReference type="InterPro" id="IPR015424">
    <property type="entry name" value="PyrdxlP-dep_Trfase"/>
</dbReference>
<dbReference type="PANTHER" id="PTHR43643">
    <property type="entry name" value="HISTIDINOL-PHOSPHATE AMINOTRANSFERASE 2"/>
    <property type="match status" value="1"/>
</dbReference>
<dbReference type="Pfam" id="PF00155">
    <property type="entry name" value="Aminotran_1_2"/>
    <property type="match status" value="1"/>
</dbReference>
<dbReference type="InterPro" id="IPR050106">
    <property type="entry name" value="HistidinolP_aminotransfase"/>
</dbReference>
<dbReference type="NCBIfam" id="NF002878">
    <property type="entry name" value="PRK03321.1"/>
    <property type="match status" value="1"/>
</dbReference>
<evidence type="ECO:0000256" key="6">
    <source>
        <dbReference type="HAMAP-Rule" id="MF_01513"/>
    </source>
</evidence>
<organism evidence="8 9">
    <name type="scientific">Propioniciclava soli</name>
    <dbReference type="NCBI Taxonomy" id="2775081"/>
    <lineage>
        <taxon>Bacteria</taxon>
        <taxon>Bacillati</taxon>
        <taxon>Actinomycetota</taxon>
        <taxon>Actinomycetes</taxon>
        <taxon>Propionibacteriales</taxon>
        <taxon>Propionibacteriaceae</taxon>
        <taxon>Propioniciclava</taxon>
    </lineage>
</organism>
<evidence type="ECO:0000256" key="3">
    <source>
        <dbReference type="ARBA" id="ARBA00022576"/>
    </source>
</evidence>
<dbReference type="RefSeq" id="WP_232547253.1">
    <property type="nucleotide sequence ID" value="NZ_CP115965.1"/>
</dbReference>
<comment type="similarity">
    <text evidence="6">Belongs to the class-II pyridoxal-phosphate-dependent aminotransferase family.</text>
</comment>
<dbReference type="Gene3D" id="3.40.640.10">
    <property type="entry name" value="Type I PLP-dependent aspartate aminotransferase-like (Major domain)"/>
    <property type="match status" value="1"/>
</dbReference>
<dbReference type="EC" id="2.6.1.57" evidence="6"/>
<keyword evidence="9" id="KW-1185">Reference proteome</keyword>
<sequence>MIRLRPDLAALPAYKQGRIPDTTERVFKLSSNESPHGPLPSVVDAIAAAAAEVNRYPEAAASALADAVAQRHGLTPEHVVFGGGSVESVSQVIRAVAGPGDEVVYAWRSFEAYPLLVVGAGATPVPVPLTEDGRHDLSALRAAITDRTRLVILCTPNNPTGPAIAPSELADFVASIPDDVAVLIDEAYLHFQRGLDADPGVALLRRHPNVIVAHTFSKAHGLAGLRVGYALADPQVAETLRKVAMPFAVTTLAQVAALASLAAQDELDERVRGIVAERTRVTDALAADGWRLPDSQTNFIWFGLGEDTLAANEVFARHGLIVRAFPGEGLRVTIAEPEASEAILAAAAELAASGLTNGLRAGERAQA</sequence>
<feature type="modified residue" description="N6-(pyridoxal phosphate)lysine" evidence="6">
    <location>
        <position position="218"/>
    </location>
</feature>
<dbReference type="HAMAP" id="MF_01513">
    <property type="entry name" value="Phe_aminotrans_2"/>
    <property type="match status" value="1"/>
</dbReference>
<evidence type="ECO:0000313" key="8">
    <source>
        <dbReference type="EMBL" id="WZW98199.1"/>
    </source>
</evidence>
<dbReference type="GO" id="GO:0004400">
    <property type="term" value="F:histidinol-phosphate transaminase activity"/>
    <property type="evidence" value="ECO:0007669"/>
    <property type="project" value="UniProtKB-EC"/>
</dbReference>
<dbReference type="SUPFAM" id="SSF53383">
    <property type="entry name" value="PLP-dependent transferases"/>
    <property type="match status" value="1"/>
</dbReference>
<reference evidence="8 9" key="1">
    <citation type="journal article" date="2023" name="Environ Microbiome">
        <title>A coral-associated actinobacterium mitigates coral bleaching under heat stress.</title>
        <authorList>
            <person name="Li J."/>
            <person name="Zou Y."/>
            <person name="Li Q."/>
            <person name="Zhang J."/>
            <person name="Bourne D.G."/>
            <person name="Lyu Y."/>
            <person name="Liu C."/>
            <person name="Zhang S."/>
        </authorList>
    </citation>
    <scope>NUCLEOTIDE SEQUENCE [LARGE SCALE GENOMIC DNA]</scope>
    <source>
        <strain evidence="8 9">SCSIO 13291</strain>
    </source>
</reference>
<dbReference type="InterPro" id="IPR005861">
    <property type="entry name" value="HisP_aminotrans"/>
</dbReference>
<comment type="subunit">
    <text evidence="2 6">Homodimer.</text>
</comment>
<evidence type="ECO:0000256" key="4">
    <source>
        <dbReference type="ARBA" id="ARBA00022679"/>
    </source>
</evidence>
<dbReference type="Gene3D" id="3.90.1150.10">
    <property type="entry name" value="Aspartate Aminotransferase, domain 1"/>
    <property type="match status" value="1"/>
</dbReference>
<dbReference type="InterPro" id="IPR015421">
    <property type="entry name" value="PyrdxlP-dep_Trfase_major"/>
</dbReference>
<proteinExistence type="inferred from homology"/>
<dbReference type="CDD" id="cd00609">
    <property type="entry name" value="AAT_like"/>
    <property type="match status" value="1"/>
</dbReference>
<gene>
    <name evidence="8" type="primary">hisC</name>
    <name evidence="6" type="synonym">pat</name>
    <name evidence="8" type="ORF">PCC79_15105</name>
</gene>
<evidence type="ECO:0000259" key="7">
    <source>
        <dbReference type="Pfam" id="PF00155"/>
    </source>
</evidence>
<dbReference type="PANTHER" id="PTHR43643:SF3">
    <property type="entry name" value="HISTIDINOL-PHOSPHATE AMINOTRANSFERASE"/>
    <property type="match status" value="1"/>
</dbReference>
<evidence type="ECO:0000256" key="1">
    <source>
        <dbReference type="ARBA" id="ARBA00001933"/>
    </source>
</evidence>
<protein>
    <recommendedName>
        <fullName evidence="6">Aromatic amino acid aminotransferase</fullName>
        <shortName evidence="6">ArAT</shortName>
        <ecNumber evidence="6">2.6.1.57</ecNumber>
    </recommendedName>
</protein>
<keyword evidence="3 6" id="KW-0032">Aminotransferase</keyword>
<dbReference type="Proteomes" id="UP001434337">
    <property type="component" value="Chromosome"/>
</dbReference>
<dbReference type="InterPro" id="IPR004839">
    <property type="entry name" value="Aminotransferase_I/II_large"/>
</dbReference>
<comment type="catalytic activity">
    <reaction evidence="6">
        <text>an aromatic L-alpha-amino acid + 2-oxoglutarate = an aromatic oxo-acid + L-glutamate</text>
        <dbReference type="Rhea" id="RHEA:17533"/>
        <dbReference type="ChEBI" id="CHEBI:16810"/>
        <dbReference type="ChEBI" id="CHEBI:29985"/>
        <dbReference type="ChEBI" id="CHEBI:73309"/>
        <dbReference type="ChEBI" id="CHEBI:84824"/>
        <dbReference type="EC" id="2.6.1.57"/>
    </reaction>
</comment>
<accession>A0ABZ3C602</accession>
<comment type="function">
    <text evidence="6">Aminotransferase that catalyzes the conversion of aromatic amino acids and 2-oxoglutarate into corresponding aromatic oxo acids and L-glutamate.</text>
</comment>
<keyword evidence="5 6" id="KW-0663">Pyridoxal phosphate</keyword>
<dbReference type="HAMAP" id="MF_01023">
    <property type="entry name" value="HisC_aminotrans_2"/>
    <property type="match status" value="1"/>
</dbReference>
<comment type="cofactor">
    <cofactor evidence="1 6">
        <name>pyridoxal 5'-phosphate</name>
        <dbReference type="ChEBI" id="CHEBI:597326"/>
    </cofactor>
</comment>
<evidence type="ECO:0000256" key="2">
    <source>
        <dbReference type="ARBA" id="ARBA00011738"/>
    </source>
</evidence>
<feature type="domain" description="Aminotransferase class I/classII large" evidence="7">
    <location>
        <begin position="26"/>
        <end position="339"/>
    </location>
</feature>
<evidence type="ECO:0000313" key="9">
    <source>
        <dbReference type="Proteomes" id="UP001434337"/>
    </source>
</evidence>
<dbReference type="InterPro" id="IPR015422">
    <property type="entry name" value="PyrdxlP-dep_Trfase_small"/>
</dbReference>
<dbReference type="InterPro" id="IPR024892">
    <property type="entry name" value="ArAT"/>
</dbReference>
<name>A0ABZ3C602_9ACTN</name>
<dbReference type="NCBIfam" id="TIGR01141">
    <property type="entry name" value="hisC"/>
    <property type="match status" value="1"/>
</dbReference>
<dbReference type="EMBL" id="CP115965">
    <property type="protein sequence ID" value="WZW98199.1"/>
    <property type="molecule type" value="Genomic_DNA"/>
</dbReference>
<keyword evidence="4 6" id="KW-0808">Transferase</keyword>
<evidence type="ECO:0000256" key="5">
    <source>
        <dbReference type="ARBA" id="ARBA00022898"/>
    </source>
</evidence>